<dbReference type="SUPFAM" id="SSF103491">
    <property type="entry name" value="Preprotein translocase SecY subunit"/>
    <property type="match status" value="1"/>
</dbReference>
<evidence type="ECO:0000256" key="3">
    <source>
        <dbReference type="ARBA" id="ARBA00022448"/>
    </source>
</evidence>
<evidence type="ECO:0000256" key="5">
    <source>
        <dbReference type="ARBA" id="ARBA00022927"/>
    </source>
</evidence>
<evidence type="ECO:0000313" key="14">
    <source>
        <dbReference type="EMBL" id="CAI8046366.1"/>
    </source>
</evidence>
<dbReference type="Gene3D" id="1.10.3370.10">
    <property type="entry name" value="SecY subunit domain"/>
    <property type="match status" value="1"/>
</dbReference>
<evidence type="ECO:0000256" key="4">
    <source>
        <dbReference type="ARBA" id="ARBA00022692"/>
    </source>
</evidence>
<feature type="transmembrane region" description="Helical" evidence="13">
    <location>
        <begin position="322"/>
        <end position="343"/>
    </location>
</feature>
<evidence type="ECO:0000256" key="12">
    <source>
        <dbReference type="RuleBase" id="RU004349"/>
    </source>
</evidence>
<dbReference type="Pfam" id="PF00344">
    <property type="entry name" value="SecY"/>
    <property type="match status" value="1"/>
</dbReference>
<name>A0AA35TF54_GEOBA</name>
<evidence type="ECO:0000256" key="1">
    <source>
        <dbReference type="ARBA" id="ARBA00004141"/>
    </source>
</evidence>
<keyword evidence="8 13" id="KW-0472">Membrane</keyword>
<dbReference type="PIRSF" id="PIRSF004557">
    <property type="entry name" value="SecY"/>
    <property type="match status" value="1"/>
</dbReference>
<evidence type="ECO:0000313" key="15">
    <source>
        <dbReference type="Proteomes" id="UP001174909"/>
    </source>
</evidence>
<dbReference type="HAMAP" id="MF_01465">
    <property type="entry name" value="SecY"/>
    <property type="match status" value="1"/>
</dbReference>
<evidence type="ECO:0000256" key="10">
    <source>
        <dbReference type="ARBA" id="ARBA00055151"/>
    </source>
</evidence>
<feature type="transmembrane region" description="Helical" evidence="13">
    <location>
        <begin position="159"/>
        <end position="180"/>
    </location>
</feature>
<dbReference type="FunFam" id="1.10.3370.10:FF:000001">
    <property type="entry name" value="Preprotein translocase subunit SecY"/>
    <property type="match status" value="1"/>
</dbReference>
<dbReference type="InterPro" id="IPR023201">
    <property type="entry name" value="SecY_dom_sf"/>
</dbReference>
<keyword evidence="15" id="KW-1185">Reference proteome</keyword>
<feature type="transmembrane region" description="Helical" evidence="13">
    <location>
        <begin position="375"/>
        <end position="397"/>
    </location>
</feature>
<organism evidence="14 15">
    <name type="scientific">Geodia barretti</name>
    <name type="common">Barrett's horny sponge</name>
    <dbReference type="NCBI Taxonomy" id="519541"/>
    <lineage>
        <taxon>Eukaryota</taxon>
        <taxon>Metazoa</taxon>
        <taxon>Porifera</taxon>
        <taxon>Demospongiae</taxon>
        <taxon>Heteroscleromorpha</taxon>
        <taxon>Tetractinellida</taxon>
        <taxon>Astrophorina</taxon>
        <taxon>Geodiidae</taxon>
        <taxon>Geodia</taxon>
    </lineage>
</organism>
<comment type="caution">
    <text evidence="14">The sequence shown here is derived from an EMBL/GenBank/DDBJ whole genome shotgun (WGS) entry which is preliminary data.</text>
</comment>
<dbReference type="NCBIfam" id="TIGR00967">
    <property type="entry name" value="3a0501s007"/>
    <property type="match status" value="1"/>
</dbReference>
<comment type="function">
    <text evidence="10">The central subunit of the protein translocation channel SecYE. Consists of two halves formed by TMs 1-5 and 6-10. These two domains form a lateral gate at the front which open onto the bilayer between TMs 2 and 7, and are clamped together by SecE at the back. The channel is closed by both a pore ring composed of hydrophobic SecY resides and a short helix (helix 2A) on the extracellular side of the membrane which forms a plug.</text>
</comment>
<feature type="transmembrane region" description="Helical" evidence="13">
    <location>
        <begin position="403"/>
        <end position="424"/>
    </location>
</feature>
<evidence type="ECO:0000256" key="2">
    <source>
        <dbReference type="ARBA" id="ARBA00005751"/>
    </source>
</evidence>
<dbReference type="GO" id="GO:0016020">
    <property type="term" value="C:membrane"/>
    <property type="evidence" value="ECO:0007669"/>
    <property type="project" value="UniProtKB-SubCell"/>
</dbReference>
<dbReference type="GO" id="GO:0015031">
    <property type="term" value="P:protein transport"/>
    <property type="evidence" value="ECO:0007669"/>
    <property type="project" value="UniProtKB-KW"/>
</dbReference>
<keyword evidence="4 11" id="KW-0812">Transmembrane</keyword>
<gene>
    <name evidence="14" type="ORF">GBAR_LOCUS25641</name>
</gene>
<dbReference type="AlphaFoldDB" id="A0AA35TF54"/>
<reference evidence="14" key="1">
    <citation type="submission" date="2023-03" db="EMBL/GenBank/DDBJ databases">
        <authorList>
            <person name="Steffen K."/>
            <person name="Cardenas P."/>
        </authorList>
    </citation>
    <scope>NUCLEOTIDE SEQUENCE</scope>
</reference>
<protein>
    <recommendedName>
        <fullName evidence="9">Protein translocase subunit SecY</fullName>
    </recommendedName>
</protein>
<evidence type="ECO:0000256" key="11">
    <source>
        <dbReference type="RuleBase" id="RU003484"/>
    </source>
</evidence>
<evidence type="ECO:0000256" key="13">
    <source>
        <dbReference type="SAM" id="Phobius"/>
    </source>
</evidence>
<keyword evidence="6 13" id="KW-1133">Transmembrane helix</keyword>
<evidence type="ECO:0000256" key="8">
    <source>
        <dbReference type="ARBA" id="ARBA00023136"/>
    </source>
</evidence>
<dbReference type="Proteomes" id="UP001174909">
    <property type="component" value="Unassembled WGS sequence"/>
</dbReference>
<proteinExistence type="inferred from homology"/>
<feature type="transmembrane region" description="Helical" evidence="13">
    <location>
        <begin position="30"/>
        <end position="48"/>
    </location>
</feature>
<keyword evidence="5 11" id="KW-0653">Protein transport</keyword>
<dbReference type="InterPro" id="IPR002208">
    <property type="entry name" value="SecY/SEC61-alpha"/>
</dbReference>
<keyword evidence="3 11" id="KW-0813">Transport</keyword>
<evidence type="ECO:0000256" key="6">
    <source>
        <dbReference type="ARBA" id="ARBA00022989"/>
    </source>
</evidence>
<comment type="subcellular location">
    <subcellularLocation>
        <location evidence="1 11">Membrane</location>
        <topology evidence="1 11">Multi-pass membrane protein</topology>
    </subcellularLocation>
</comment>
<feature type="transmembrane region" description="Helical" evidence="13">
    <location>
        <begin position="192"/>
        <end position="214"/>
    </location>
</feature>
<evidence type="ECO:0000256" key="9">
    <source>
        <dbReference type="ARBA" id="ARBA00039733"/>
    </source>
</evidence>
<feature type="transmembrane region" description="Helical" evidence="13">
    <location>
        <begin position="220"/>
        <end position="239"/>
    </location>
</feature>
<keyword evidence="7 11" id="KW-0811">Translocation</keyword>
<dbReference type="PANTHER" id="PTHR10906">
    <property type="entry name" value="SECY/SEC61-ALPHA FAMILY MEMBER"/>
    <property type="match status" value="1"/>
</dbReference>
<accession>A0AA35TF54</accession>
<dbReference type="PROSITE" id="PS00755">
    <property type="entry name" value="SECY_1"/>
    <property type="match status" value="1"/>
</dbReference>
<dbReference type="PRINTS" id="PR00303">
    <property type="entry name" value="SECYTRNLCASE"/>
</dbReference>
<dbReference type="InterPro" id="IPR026593">
    <property type="entry name" value="SecY"/>
</dbReference>
<sequence length="441" mass="48168">MATETQGGRFPRLLQAAIDAFSLPDLRAKILFTLAILALYRFIAHIPLPGIDQLQLDNLFRNNELLGFLDLFSGGALSRMSIVALGVFPYITASIVIQLLTPVFPQLQEISREGEAGRAKMNRIIHWLTVPIALAQGYGQLVLLQQSNVIASVGFTGDALLPTVAALLSITAGTMFLVWLGEMITERGIGNGISLIIFAGIVAGFPSLLTQGFLDRDNVLGVGFFAIIGVVIIALIVLFNEAHRRIPVQYGRSIFRGGRMYRQSGATYLPLRINSAGMIPLIFAFSIVILPGTIATYLSTNTTWVGDVANFFAVLLVPTSPLYWGMVFVLVVLFTFFYTLVIFNQQNLAENLQRNGGFVLGIRPGRPTQDYLNRVIVRITMGGALFLGFVAIVPYLASLITGVQAISLSSTSLLIMVGVGLDTMRQLEAQLTMRNYEGFLR</sequence>
<evidence type="ECO:0000256" key="7">
    <source>
        <dbReference type="ARBA" id="ARBA00023010"/>
    </source>
</evidence>
<feature type="transmembrane region" description="Helical" evidence="13">
    <location>
        <begin position="82"/>
        <end position="104"/>
    </location>
</feature>
<feature type="transmembrane region" description="Helical" evidence="13">
    <location>
        <begin position="278"/>
        <end position="298"/>
    </location>
</feature>
<dbReference type="PROSITE" id="PS00756">
    <property type="entry name" value="SECY_2"/>
    <property type="match status" value="1"/>
</dbReference>
<comment type="similarity">
    <text evidence="2 12">Belongs to the SecY/SEC61-alpha family.</text>
</comment>
<dbReference type="InterPro" id="IPR030659">
    <property type="entry name" value="SecY_CS"/>
</dbReference>
<feature type="transmembrane region" description="Helical" evidence="13">
    <location>
        <begin position="124"/>
        <end position="144"/>
    </location>
</feature>
<dbReference type="EMBL" id="CASHTH010003559">
    <property type="protein sequence ID" value="CAI8046366.1"/>
    <property type="molecule type" value="Genomic_DNA"/>
</dbReference>